<accession>A0ABQ8U0H1</accession>
<feature type="coiled-coil region" evidence="1">
    <location>
        <begin position="873"/>
        <end position="914"/>
    </location>
</feature>
<feature type="coiled-coil region" evidence="1">
    <location>
        <begin position="731"/>
        <end position="765"/>
    </location>
</feature>
<feature type="coiled-coil region" evidence="1">
    <location>
        <begin position="1033"/>
        <end position="1192"/>
    </location>
</feature>
<name>A0ABQ8U0H1_PERAM</name>
<feature type="coiled-coil region" evidence="1">
    <location>
        <begin position="395"/>
        <end position="496"/>
    </location>
</feature>
<keyword evidence="3" id="KW-1185">Reference proteome</keyword>
<dbReference type="EMBL" id="JAJSOF020000001">
    <property type="protein sequence ID" value="KAJ4451852.1"/>
    <property type="molecule type" value="Genomic_DNA"/>
</dbReference>
<gene>
    <name evidence="2" type="ORF">ANN_03330</name>
</gene>
<feature type="coiled-coil region" evidence="1">
    <location>
        <begin position="1277"/>
        <end position="1411"/>
    </location>
</feature>
<sequence length="1506" mass="173796">MITKIQKLMREVEELHQKYAVTTSNQSSLILEHEGQLAALRSELEESFGLQLVQIKEELRNRFNEEKQSLMQKHAEEMTACQTLIGQSSRIEVDVASSKNLVESLQHQLQVTSEEKEGLMKQIAELKLSHMSEVTLLNQEIVALKDQHKDNIKTKHIHELAVENTDFEKELETYKHEIENLNFQLQKSSKMEEKYLEQLNENKKVYEAELSACKKAYEIELSSCKEQINTLNLQLQETCKTEAAISLQLTECRKTFEVELAACQQSHEMELASYKQRAEALNLRLQEASEAEENFPKVLAAHRESLESELSKYREESKNLNAKLQQIVSSEDNLKKENAKLIETHKSAVSSYEEELQTLKTSLQSAEEMVKYHQYEVSFLKNQFEESSSAREENERQYKEQISLLSNQLKNALEIEERLKQEINVKDKFESKQDEADSSKCQALDAELTLCKQQIEFLNSRLQDANEAEKCHVSEITACQMQLKEYKDQVESLDGRFNEELIKIQETFSEEINSKDKEIVNLIARIQETTETEKKCETKILSLQQEVEVLNTQLQERVETEHINKQELASYQAKLTAYSDEVQAFKKVASSYDEVQEYKQQVDSLNQNLQHEISILHDSYRTKIKEIEENHTAKITSVSKQVEDLTLQLKEVTTVNDTLQLEKKASHDSHKAEVAVYKQQLIEFEEKFQEYKEKEGKYITDMTSCQEKLISYKNQVELLNSRIKDEVSEMKALHVKEVNDLKDELQHLRNIKTTLEAEVVCLNEAVKNKDEIDESNRMQLEATVQYLKTQSLLAAREEMEHALGRKISDLQADLDKANQCIMFLKNENSHLHEMTVQSLKLESLLAAKDEAEKILIKRVEDLEEVLCSVKSNSKQLSQECTQLTSKVAKAKELLERSKLENEELSEKCRRLEYEKKHIVSGNILIGNTHTDLSSPVQELNGKSSVDGITVASNNLTHSSLLENYTNKITQLEETEVADQDVLIHSDFDNIELVIHEDADQVSESGPLKRRKRDTVNLIKPVSPFCPTKWVERLGALEMEKVELINQLETLQLKYQEKELQERLHNEEVNAAKLHCKTLEEKLLKLEKIKLERDITLQDKSNLEYKIAHLEEENKTFQNLQQALLSELAEERMANEEKLYQLLKERLENLIDEKNSNTVECLILDLGCKSKEIAFLKEKLSSKEEACKLLNKKITTLEQFKEDNSKKINSFFEELGKVRSELEDSWKHHQIIKEELGSTKKELTLLQLKNQQLESSKSRLLQMKASQADIAPVCASSQQEILNMMEELIAEVAALKNSLESEQHRNRMLSLELEVAQNNNGICQGVTDVNSNDSTDGSILELKQKLELILKSNAELVAEKESLLEKLKNQQQYIGTLKMQESGGKDQVESWLSNLDKQQTDLMAELRSYREQHTSLAEIVGSAGVLQETLYRQKQELLRKFEEKAVIEKILENERAELKNAQLRIQMMEHQMLEKDHISQESHDSWTVVPGDRPVVSDLIIRVRGDP</sequence>
<proteinExistence type="predicted"/>
<feature type="coiled-coil region" evidence="1">
    <location>
        <begin position="157"/>
        <end position="234"/>
    </location>
</feature>
<feature type="coiled-coil region" evidence="1">
    <location>
        <begin position="526"/>
        <end position="553"/>
    </location>
</feature>
<dbReference type="Proteomes" id="UP001148838">
    <property type="component" value="Unassembled WGS sequence"/>
</dbReference>
<feature type="coiled-coil region" evidence="1">
    <location>
        <begin position="642"/>
        <end position="694"/>
    </location>
</feature>
<evidence type="ECO:0000256" key="1">
    <source>
        <dbReference type="SAM" id="Coils"/>
    </source>
</evidence>
<reference evidence="2 3" key="1">
    <citation type="journal article" date="2022" name="Allergy">
        <title>Genome assembly and annotation of Periplaneta americana reveal a comprehensive cockroach allergen profile.</title>
        <authorList>
            <person name="Wang L."/>
            <person name="Xiong Q."/>
            <person name="Saelim N."/>
            <person name="Wang L."/>
            <person name="Nong W."/>
            <person name="Wan A.T."/>
            <person name="Shi M."/>
            <person name="Liu X."/>
            <person name="Cao Q."/>
            <person name="Hui J.H.L."/>
            <person name="Sookrung N."/>
            <person name="Leung T.F."/>
            <person name="Tungtrongchitr A."/>
            <person name="Tsui S.K.W."/>
        </authorList>
    </citation>
    <scope>NUCLEOTIDE SEQUENCE [LARGE SCALE GENOMIC DNA]</scope>
    <source>
        <strain evidence="2">PWHHKU_190912</strain>
    </source>
</reference>
<evidence type="ECO:0000313" key="2">
    <source>
        <dbReference type="EMBL" id="KAJ4451852.1"/>
    </source>
</evidence>
<feature type="coiled-coil region" evidence="1">
    <location>
        <begin position="102"/>
        <end position="129"/>
    </location>
</feature>
<feature type="coiled-coil region" evidence="1">
    <location>
        <begin position="588"/>
        <end position="615"/>
    </location>
</feature>
<feature type="coiled-coil region" evidence="1">
    <location>
        <begin position="1443"/>
        <end position="1472"/>
    </location>
</feature>
<feature type="coiled-coil region" evidence="1">
    <location>
        <begin position="264"/>
        <end position="369"/>
    </location>
</feature>
<keyword evidence="1" id="KW-0175">Coiled coil</keyword>
<evidence type="ECO:0000313" key="3">
    <source>
        <dbReference type="Proteomes" id="UP001148838"/>
    </source>
</evidence>
<comment type="caution">
    <text evidence="2">The sequence shown here is derived from an EMBL/GenBank/DDBJ whole genome shotgun (WGS) entry which is preliminary data.</text>
</comment>
<protein>
    <submittedName>
        <fullName evidence="2">Uncharacterized protein</fullName>
    </submittedName>
</protein>
<organism evidence="2 3">
    <name type="scientific">Periplaneta americana</name>
    <name type="common">American cockroach</name>
    <name type="synonym">Blatta americana</name>
    <dbReference type="NCBI Taxonomy" id="6978"/>
    <lineage>
        <taxon>Eukaryota</taxon>
        <taxon>Metazoa</taxon>
        <taxon>Ecdysozoa</taxon>
        <taxon>Arthropoda</taxon>
        <taxon>Hexapoda</taxon>
        <taxon>Insecta</taxon>
        <taxon>Pterygota</taxon>
        <taxon>Neoptera</taxon>
        <taxon>Polyneoptera</taxon>
        <taxon>Dictyoptera</taxon>
        <taxon>Blattodea</taxon>
        <taxon>Blattoidea</taxon>
        <taxon>Blattidae</taxon>
        <taxon>Blattinae</taxon>
        <taxon>Periplaneta</taxon>
    </lineage>
</organism>